<evidence type="ECO:0000256" key="2">
    <source>
        <dbReference type="ARBA" id="ARBA00004141"/>
    </source>
</evidence>
<comment type="catalytic activity">
    <reaction evidence="1">
        <text>ATP + protein L-histidine = ADP + protein N-phospho-L-histidine.</text>
        <dbReference type="EC" id="2.7.13.3"/>
    </reaction>
</comment>
<dbReference type="AlphaFoldDB" id="T0J461"/>
<proteinExistence type="predicted"/>
<dbReference type="PROSITE" id="PS50109">
    <property type="entry name" value="HIS_KIN"/>
    <property type="match status" value="1"/>
</dbReference>
<dbReference type="GO" id="GO:0034220">
    <property type="term" value="P:monoatomic ion transmembrane transport"/>
    <property type="evidence" value="ECO:0007669"/>
    <property type="project" value="UniProtKB-KW"/>
</dbReference>
<dbReference type="InterPro" id="IPR003661">
    <property type="entry name" value="HisK_dim/P_dom"/>
</dbReference>
<keyword evidence="6 13" id="KW-0812">Transmembrane</keyword>
<dbReference type="Gene3D" id="3.30.450.40">
    <property type="match status" value="1"/>
</dbReference>
<evidence type="ECO:0000256" key="3">
    <source>
        <dbReference type="ARBA" id="ARBA00012438"/>
    </source>
</evidence>
<name>T0J461_9SPHN</name>
<evidence type="ECO:0000259" key="14">
    <source>
        <dbReference type="PROSITE" id="PS50109"/>
    </source>
</evidence>
<gene>
    <name evidence="15" type="ORF">L284_03410</name>
</gene>
<dbReference type="PANTHER" id="PTHR45569">
    <property type="entry name" value="SENSOR PROTEIN KDPD"/>
    <property type="match status" value="1"/>
</dbReference>
<keyword evidence="5" id="KW-0808">Transferase</keyword>
<sequence>MSGRRMNEPSRPSPEALLRSAAQEGRGRLKIFLGAAPGVGKTWEMLTEGRQRREAGVDVVIGVVETHGRQETEALVVGHEIVSRRAVPGGGQGAGEMDIDAILERRPQLVLVDELAHSNASGSRHPKRYQDVEELLATGIDVYSTLNIQHVESLNDVVASFTRVRVRETVPDGILEQAEIEVVDIPPDELIDRLKDGKVYIPHEATRALAHFFSKSNLTALRELALRRAAQAVDAQMLEHLRAHALAGTFAAGERIVVAVSEQDHAEGLVRAAKRMADALRAPWTAVHIETQRDSNFRDAERLQLADTLALASRLGGSTTSIPAASVVEGLHAFSVEARATQIIIGKSSRSWWFEKRHGSVVDRLVRTIGDVAVHVLPAGGSSVRRAGQPARHPPRTSSRWGKPADYVWSLLAVAAVTVSGRLLLEAIELGNIALLYLVPVMFAAATFGLRAGLFAGLAASLGYNFFFLPPTGTLTVNNPENVISILVLLGVAVVTSQFGARVRAQADLARTSSRQNAALASFSRQLTAAASRDELMQAICAEVARLLDVRTVLLVPSSAGPYLSAAFPPEDRLDQIEIAAAQWAIDNEQPAGRGSATLTASDWLFHPLRASSSSERGVLGVLGIAREDAGAPLRSDLLPLLMSLLDQASIALDRMALEEEHLKTLAAGERDRLRSALLSSVSHDLRTPLTTILSAAHEMKRNLSLDLATTIETEALRLNRFIANLLDMARIEAGALPIKDEAIDLLDAAAGAVDDTRASLQGHAIEMEVAPDTPLVRLDPVLLHHCLINLLDNAGRYAHPGTPITIRCLRSPDALLLSVIDQGPGIPRGQERRVFETFTRLEGSDRARQGTGLGLAIVRAFAEAMDLTVEAANRDDPQGACFTIRIPARRIIMPIEDGELS</sequence>
<dbReference type="SMART" id="SM00387">
    <property type="entry name" value="HATPase_c"/>
    <property type="match status" value="1"/>
</dbReference>
<dbReference type="SUPFAM" id="SSF55781">
    <property type="entry name" value="GAF domain-like"/>
    <property type="match status" value="1"/>
</dbReference>
<keyword evidence="15" id="KW-0813">Transport</keyword>
<dbReference type="Gene3D" id="1.10.287.130">
    <property type="match status" value="1"/>
</dbReference>
<evidence type="ECO:0000256" key="9">
    <source>
        <dbReference type="ARBA" id="ARBA00022840"/>
    </source>
</evidence>
<evidence type="ECO:0000256" key="7">
    <source>
        <dbReference type="ARBA" id="ARBA00022741"/>
    </source>
</evidence>
<evidence type="ECO:0000256" key="6">
    <source>
        <dbReference type="ARBA" id="ARBA00022692"/>
    </source>
</evidence>
<dbReference type="Gene3D" id="3.40.50.300">
    <property type="entry name" value="P-loop containing nucleotide triphosphate hydrolases"/>
    <property type="match status" value="1"/>
</dbReference>
<dbReference type="InterPro" id="IPR003594">
    <property type="entry name" value="HATPase_dom"/>
</dbReference>
<dbReference type="GO" id="GO:0000155">
    <property type="term" value="F:phosphorelay sensor kinase activity"/>
    <property type="evidence" value="ECO:0007669"/>
    <property type="project" value="InterPro"/>
</dbReference>
<feature type="transmembrane region" description="Helical" evidence="13">
    <location>
        <begin position="483"/>
        <end position="501"/>
    </location>
</feature>
<dbReference type="PRINTS" id="PR00344">
    <property type="entry name" value="BCTRLSENSOR"/>
</dbReference>
<comment type="subcellular location">
    <subcellularLocation>
        <location evidence="2">Membrane</location>
        <topology evidence="2">Multi-pass membrane protein</topology>
    </subcellularLocation>
</comment>
<dbReference type="Gene3D" id="3.30.565.10">
    <property type="entry name" value="Histidine kinase-like ATPase, C-terminal domain"/>
    <property type="match status" value="1"/>
</dbReference>
<dbReference type="InterPro" id="IPR027417">
    <property type="entry name" value="P-loop_NTPase"/>
</dbReference>
<keyword evidence="15" id="KW-0406">Ion transport</keyword>
<dbReference type="PATRIC" id="fig|1096930.3.peg.673"/>
<dbReference type="CDD" id="cd00082">
    <property type="entry name" value="HisKA"/>
    <property type="match status" value="1"/>
</dbReference>
<dbReference type="EMBL" id="ATHL01000028">
    <property type="protein sequence ID" value="EQB18920.1"/>
    <property type="molecule type" value="Genomic_DNA"/>
</dbReference>
<keyword evidence="8 15" id="KW-0418">Kinase</keyword>
<dbReference type="EC" id="2.7.13.3" evidence="3"/>
<keyword evidence="16" id="KW-1185">Reference proteome</keyword>
<dbReference type="SUPFAM" id="SSF55874">
    <property type="entry name" value="ATPase domain of HSP90 chaperone/DNA topoisomerase II/histidine kinase"/>
    <property type="match status" value="1"/>
</dbReference>
<organism evidence="15 16">
    <name type="scientific">Novosphingobium lindaniclasticum LE124</name>
    <dbReference type="NCBI Taxonomy" id="1096930"/>
    <lineage>
        <taxon>Bacteria</taxon>
        <taxon>Pseudomonadati</taxon>
        <taxon>Pseudomonadota</taxon>
        <taxon>Alphaproteobacteria</taxon>
        <taxon>Sphingomonadales</taxon>
        <taxon>Sphingomonadaceae</taxon>
        <taxon>Novosphingobium</taxon>
    </lineage>
</organism>
<dbReference type="InterPro" id="IPR036890">
    <property type="entry name" value="HATPase_C_sf"/>
</dbReference>
<dbReference type="Pfam" id="PF02518">
    <property type="entry name" value="HATPase_c"/>
    <property type="match status" value="1"/>
</dbReference>
<feature type="transmembrane region" description="Helical" evidence="13">
    <location>
        <begin position="437"/>
        <end position="463"/>
    </location>
</feature>
<evidence type="ECO:0000256" key="12">
    <source>
        <dbReference type="ARBA" id="ARBA00023136"/>
    </source>
</evidence>
<dbReference type="InterPro" id="IPR038318">
    <property type="entry name" value="KdpD_sf"/>
</dbReference>
<keyword evidence="10 13" id="KW-1133">Transmembrane helix</keyword>
<dbReference type="InterPro" id="IPR004358">
    <property type="entry name" value="Sig_transdc_His_kin-like_C"/>
</dbReference>
<keyword evidence="12 13" id="KW-0472">Membrane</keyword>
<keyword evidence="7" id="KW-0547">Nucleotide-binding</keyword>
<keyword evidence="11" id="KW-0902">Two-component regulatory system</keyword>
<dbReference type="SUPFAM" id="SSF47384">
    <property type="entry name" value="Homodimeric domain of signal transducing histidine kinase"/>
    <property type="match status" value="1"/>
</dbReference>
<dbReference type="GO" id="GO:0005886">
    <property type="term" value="C:plasma membrane"/>
    <property type="evidence" value="ECO:0007669"/>
    <property type="project" value="TreeGrafter"/>
</dbReference>
<evidence type="ECO:0000313" key="16">
    <source>
        <dbReference type="Proteomes" id="UP000015527"/>
    </source>
</evidence>
<evidence type="ECO:0000256" key="5">
    <source>
        <dbReference type="ARBA" id="ARBA00022679"/>
    </source>
</evidence>
<evidence type="ECO:0000313" key="15">
    <source>
        <dbReference type="EMBL" id="EQB18920.1"/>
    </source>
</evidence>
<dbReference type="GO" id="GO:0005524">
    <property type="term" value="F:ATP binding"/>
    <property type="evidence" value="ECO:0007669"/>
    <property type="project" value="UniProtKB-KW"/>
</dbReference>
<comment type="caution">
    <text evidence="15">The sequence shown here is derived from an EMBL/GenBank/DDBJ whole genome shotgun (WGS) entry which is preliminary data.</text>
</comment>
<evidence type="ECO:0000256" key="8">
    <source>
        <dbReference type="ARBA" id="ARBA00022777"/>
    </source>
</evidence>
<dbReference type="Pfam" id="PF00512">
    <property type="entry name" value="HisKA"/>
    <property type="match status" value="1"/>
</dbReference>
<dbReference type="InterPro" id="IPR029016">
    <property type="entry name" value="GAF-like_dom_sf"/>
</dbReference>
<evidence type="ECO:0000256" key="1">
    <source>
        <dbReference type="ARBA" id="ARBA00000085"/>
    </source>
</evidence>
<keyword evidence="9" id="KW-0067">ATP-binding</keyword>
<dbReference type="InterPro" id="IPR052023">
    <property type="entry name" value="Histidine_kinase_KdpD"/>
</dbReference>
<evidence type="ECO:0000256" key="10">
    <source>
        <dbReference type="ARBA" id="ARBA00022989"/>
    </source>
</evidence>
<dbReference type="Pfam" id="PF02702">
    <property type="entry name" value="KdpD"/>
    <property type="match status" value="1"/>
</dbReference>
<dbReference type="SMART" id="SM00388">
    <property type="entry name" value="HisKA"/>
    <property type="match status" value="1"/>
</dbReference>
<keyword evidence="15" id="KW-0407">Ion channel</keyword>
<feature type="domain" description="Histidine kinase" evidence="14">
    <location>
        <begin position="681"/>
        <end position="891"/>
    </location>
</feature>
<dbReference type="Proteomes" id="UP000015527">
    <property type="component" value="Unassembled WGS sequence"/>
</dbReference>
<evidence type="ECO:0000256" key="11">
    <source>
        <dbReference type="ARBA" id="ARBA00023012"/>
    </source>
</evidence>
<dbReference type="InterPro" id="IPR025201">
    <property type="entry name" value="KdpD_TM"/>
</dbReference>
<dbReference type="InterPro" id="IPR036097">
    <property type="entry name" value="HisK_dim/P_sf"/>
</dbReference>
<dbReference type="InterPro" id="IPR014729">
    <property type="entry name" value="Rossmann-like_a/b/a_fold"/>
</dbReference>
<accession>T0J461</accession>
<dbReference type="Gene3D" id="1.20.120.620">
    <property type="entry name" value="Backbone structure of the membrane domain of e. Coli histidine kinase receptor kdpd"/>
    <property type="match status" value="1"/>
</dbReference>
<evidence type="ECO:0000256" key="4">
    <source>
        <dbReference type="ARBA" id="ARBA00022553"/>
    </source>
</evidence>
<dbReference type="InterPro" id="IPR003852">
    <property type="entry name" value="Sig_transdc_His_kinase_KdpD_N"/>
</dbReference>
<protein>
    <recommendedName>
        <fullName evidence="3">histidine kinase</fullName>
        <ecNumber evidence="3">2.7.13.3</ecNumber>
    </recommendedName>
</protein>
<dbReference type="Pfam" id="PF13493">
    <property type="entry name" value="DUF4118"/>
    <property type="match status" value="1"/>
</dbReference>
<dbReference type="eggNOG" id="COG2205">
    <property type="taxonomic scope" value="Bacteria"/>
</dbReference>
<dbReference type="GO" id="GO:0005737">
    <property type="term" value="C:cytoplasm"/>
    <property type="evidence" value="ECO:0007669"/>
    <property type="project" value="UniProtKB-ARBA"/>
</dbReference>
<dbReference type="SUPFAM" id="SSF52402">
    <property type="entry name" value="Adenine nucleotide alpha hydrolases-like"/>
    <property type="match status" value="1"/>
</dbReference>
<dbReference type="InterPro" id="IPR005467">
    <property type="entry name" value="His_kinase_dom"/>
</dbReference>
<keyword evidence="4" id="KW-0597">Phosphoprotein</keyword>
<dbReference type="PANTHER" id="PTHR45569:SF1">
    <property type="entry name" value="SENSOR PROTEIN KDPD"/>
    <property type="match status" value="1"/>
</dbReference>
<dbReference type="Gene3D" id="3.40.50.620">
    <property type="entry name" value="HUPs"/>
    <property type="match status" value="1"/>
</dbReference>
<dbReference type="CDD" id="cd00075">
    <property type="entry name" value="HATPase"/>
    <property type="match status" value="1"/>
</dbReference>
<reference evidence="15 16" key="1">
    <citation type="journal article" date="2013" name="Genome Announc.">
        <title>Genome Sequence of Novosphingobium lindaniclasticum LE124T, Isolated from a Hexachlorocyclohexane Dumpsite.</title>
        <authorList>
            <person name="Saxena A."/>
            <person name="Nayyar N."/>
            <person name="Sangwan N."/>
            <person name="Kumari R."/>
            <person name="Khurana J.P."/>
            <person name="Lal R."/>
        </authorList>
    </citation>
    <scope>NUCLEOTIDE SEQUENCE [LARGE SCALE GENOMIC DNA]</scope>
    <source>
        <strain evidence="15 16">LE124</strain>
    </source>
</reference>
<dbReference type="FunFam" id="3.40.50.300:FF:000483">
    <property type="entry name" value="Sensor histidine kinase KdpD"/>
    <property type="match status" value="1"/>
</dbReference>
<evidence type="ECO:0000256" key="13">
    <source>
        <dbReference type="SAM" id="Phobius"/>
    </source>
</evidence>